<name>A0A8J2J4M3_9HEXA</name>
<keyword evidence="3" id="KW-1185">Reference proteome</keyword>
<sequence>PTVDLSAISAPFPVEHLNLTSCDATNHVQQTFSTSERSFEDDEKGNYISSFRTSPSSKCLEYIPTVLLPPSTYPVVPTNTLLSDNSTTSSDQIHDRSKDASQHLNVTPPEVMSCGSEVQDDCENITEVCHARQQSSTGYSSKKFTVSETPSTISFELASADWKCFLKTDGKLHVAYLYAQGRCKHPNCMKFILKCKSYDPLEPLCFKMRCFGIQQHDDGDMFARKVQNFKRTAIKDKLKFRTASSVATEMHANADMQAVRWGNQNTRPERKLFRKMKYEKMSECDNHSDPMWDLEMERRRESRSDDRFIRMLSISPFHIVTFSDGQLWILRLLHAKRRCNDFEATLLKQMGIRAKQIPKSHKQQNTPKLLKKTVTPAITPNLMNPPTRRVSCTRKRLFDSTSYRALQETELQECWDRKGKQVAIPHSCSNSFDRLPFVLWSSRDIDLPRHEFQNSCPLDNCLMTLTFLLETYSNIRNFFQRPDLPDPATTTAVMECIDFVRMFKFNHAKKHWLMYVTKNEQFQRKVKAADTAMQYEIDHQSDGKSCDDTVVSFDMYGSEYEYVVPPLRNLFTMFDEITSCPVHINVCAPTSPTLYNNKTVGSITSDFNGETGIWGNCTIRGCLGTISSRRIFFQDKYSPVTLICLSPTNTVYDEVPHLVNISGTTFKLATVSLYQRHRHHFVTVFPNQSGLFMYDGMTRNNKFEKLKSPPLHHSVSVVYYRHATGFNE</sequence>
<gene>
    <name evidence="2" type="ORF">AFUS01_LOCUS2879</name>
</gene>
<evidence type="ECO:0000256" key="1">
    <source>
        <dbReference type="SAM" id="MobiDB-lite"/>
    </source>
</evidence>
<reference evidence="2" key="1">
    <citation type="submission" date="2021-06" db="EMBL/GenBank/DDBJ databases">
        <authorList>
            <person name="Hodson N. C."/>
            <person name="Mongue J. A."/>
            <person name="Jaron S. K."/>
        </authorList>
    </citation>
    <scope>NUCLEOTIDE SEQUENCE</scope>
</reference>
<protein>
    <submittedName>
        <fullName evidence="2">Uncharacterized protein</fullName>
    </submittedName>
</protein>
<comment type="caution">
    <text evidence="2">The sequence shown here is derived from an EMBL/GenBank/DDBJ whole genome shotgun (WGS) entry which is preliminary data.</text>
</comment>
<dbReference type="EMBL" id="CAJVCH010016889">
    <property type="protein sequence ID" value="CAG7682122.1"/>
    <property type="molecule type" value="Genomic_DNA"/>
</dbReference>
<dbReference type="AlphaFoldDB" id="A0A8J2J4M3"/>
<dbReference type="Proteomes" id="UP000708208">
    <property type="component" value="Unassembled WGS sequence"/>
</dbReference>
<feature type="region of interest" description="Disordered" evidence="1">
    <location>
        <begin position="80"/>
        <end position="101"/>
    </location>
</feature>
<feature type="compositionally biased region" description="Basic and acidic residues" evidence="1">
    <location>
        <begin position="92"/>
        <end position="101"/>
    </location>
</feature>
<evidence type="ECO:0000313" key="3">
    <source>
        <dbReference type="Proteomes" id="UP000708208"/>
    </source>
</evidence>
<accession>A0A8J2J4M3</accession>
<evidence type="ECO:0000313" key="2">
    <source>
        <dbReference type="EMBL" id="CAG7682122.1"/>
    </source>
</evidence>
<proteinExistence type="predicted"/>
<organism evidence="2 3">
    <name type="scientific">Allacma fusca</name>
    <dbReference type="NCBI Taxonomy" id="39272"/>
    <lineage>
        <taxon>Eukaryota</taxon>
        <taxon>Metazoa</taxon>
        <taxon>Ecdysozoa</taxon>
        <taxon>Arthropoda</taxon>
        <taxon>Hexapoda</taxon>
        <taxon>Collembola</taxon>
        <taxon>Symphypleona</taxon>
        <taxon>Sminthuridae</taxon>
        <taxon>Allacma</taxon>
    </lineage>
</organism>
<feature type="compositionally biased region" description="Low complexity" evidence="1">
    <location>
        <begin position="80"/>
        <end position="91"/>
    </location>
</feature>
<feature type="non-terminal residue" evidence="2">
    <location>
        <position position="1"/>
    </location>
</feature>